<evidence type="ECO:0000313" key="2">
    <source>
        <dbReference type="Proteomes" id="UP000323067"/>
    </source>
</evidence>
<dbReference type="EMBL" id="CP023327">
    <property type="protein sequence ID" value="ATY66971.1"/>
    <property type="molecule type" value="Genomic_DNA"/>
</dbReference>
<gene>
    <name evidence="1" type="ORF">A9K55_001168</name>
</gene>
<sequence length="198" mass="21779">MAVDDESLDTPDTLDLEAETRKIIAKEKERMTTRADVLRTSAESIAACARKFDHGDVHAVANDFTGFSDAVPQPKLRPAQKPLAKLPTDSQTPRRKAVSFADVTKAAAQQASGDVHIAPPRRQPIATNNYAGRRVLLRLKEGSSFFEKNNFQIRLALREKLALDTTKLGDLYLAETSLFAVSPPGHPNTLWISLLEST</sequence>
<dbReference type="VEuPathDB" id="FungiDB:A9K55_001168"/>
<proteinExistence type="predicted"/>
<accession>A0A2H4SV41</accession>
<dbReference type="OrthoDB" id="4869083at2759"/>
<dbReference type="AlphaFoldDB" id="A0A2H4SV41"/>
<reference evidence="1 2" key="1">
    <citation type="journal article" date="2017" name="BMC Genomics">
        <title>Chromosome level assembly and secondary metabolite potential of the parasitic fungus Cordyceps militaris.</title>
        <authorList>
            <person name="Kramer G.J."/>
            <person name="Nodwell J.R."/>
        </authorList>
    </citation>
    <scope>NUCLEOTIDE SEQUENCE [LARGE SCALE GENOMIC DNA]</scope>
    <source>
        <strain evidence="1 2">ATCC 34164</strain>
    </source>
</reference>
<organism evidence="1 2">
    <name type="scientific">Cordyceps militaris</name>
    <name type="common">Caterpillar fungus</name>
    <name type="synonym">Clavaria militaris</name>
    <dbReference type="NCBI Taxonomy" id="73501"/>
    <lineage>
        <taxon>Eukaryota</taxon>
        <taxon>Fungi</taxon>
        <taxon>Dikarya</taxon>
        <taxon>Ascomycota</taxon>
        <taxon>Pezizomycotina</taxon>
        <taxon>Sordariomycetes</taxon>
        <taxon>Hypocreomycetidae</taxon>
        <taxon>Hypocreales</taxon>
        <taxon>Cordycipitaceae</taxon>
        <taxon>Cordyceps</taxon>
    </lineage>
</organism>
<dbReference type="VEuPathDB" id="FungiDB:CCM_03620"/>
<protein>
    <submittedName>
        <fullName evidence="1">Retrovirus-related Pol poly from type-1 retrotransposable element R1</fullName>
    </submittedName>
</protein>
<name>A0A2H4SV41_CORMI</name>
<dbReference type="Proteomes" id="UP000323067">
    <property type="component" value="Chromosome ii"/>
</dbReference>
<evidence type="ECO:0000313" key="1">
    <source>
        <dbReference type="EMBL" id="ATY66971.1"/>
    </source>
</evidence>